<dbReference type="AlphaFoldDB" id="A0AAN7JGF8"/>
<feature type="compositionally biased region" description="Basic and acidic residues" evidence="6">
    <location>
        <begin position="219"/>
        <end position="229"/>
    </location>
</feature>
<dbReference type="InterPro" id="IPR001005">
    <property type="entry name" value="SANT/Myb"/>
</dbReference>
<reference evidence="8 9" key="1">
    <citation type="journal article" date="2023" name="Hortic Res">
        <title>Pangenome of water caltrop reveals structural variations and asymmetric subgenome divergence after allopolyploidization.</title>
        <authorList>
            <person name="Zhang X."/>
            <person name="Chen Y."/>
            <person name="Wang L."/>
            <person name="Yuan Y."/>
            <person name="Fang M."/>
            <person name="Shi L."/>
            <person name="Lu R."/>
            <person name="Comes H.P."/>
            <person name="Ma Y."/>
            <person name="Chen Y."/>
            <person name="Huang G."/>
            <person name="Zhou Y."/>
            <person name="Zheng Z."/>
            <person name="Qiu Y."/>
        </authorList>
    </citation>
    <scope>NUCLEOTIDE SEQUENCE [LARGE SCALE GENOMIC DNA]</scope>
    <source>
        <tissue evidence="8">Roots</tissue>
    </source>
</reference>
<evidence type="ECO:0000256" key="3">
    <source>
        <dbReference type="ARBA" id="ARBA00023125"/>
    </source>
</evidence>
<dbReference type="Pfam" id="PF00249">
    <property type="entry name" value="Myb_DNA-binding"/>
    <property type="match status" value="1"/>
</dbReference>
<dbReference type="EMBL" id="JAXIOK010000024">
    <property type="protein sequence ID" value="KAK4741503.1"/>
    <property type="molecule type" value="Genomic_DNA"/>
</dbReference>
<evidence type="ECO:0000313" key="8">
    <source>
        <dbReference type="EMBL" id="KAK4741503.1"/>
    </source>
</evidence>
<dbReference type="Proteomes" id="UP001345219">
    <property type="component" value="Chromosome 19"/>
</dbReference>
<accession>A0AAN7JGF8</accession>
<dbReference type="PANTHER" id="PTHR31003">
    <property type="entry name" value="MYB FAMILY TRANSCRIPTION FACTOR"/>
    <property type="match status" value="1"/>
</dbReference>
<comment type="caution">
    <text evidence="8">The sequence shown here is derived from an EMBL/GenBank/DDBJ whole genome shotgun (WGS) entry which is preliminary data.</text>
</comment>
<protein>
    <recommendedName>
        <fullName evidence="7">HTH myb-type domain-containing protein</fullName>
    </recommendedName>
</protein>
<evidence type="ECO:0000256" key="2">
    <source>
        <dbReference type="ARBA" id="ARBA00023015"/>
    </source>
</evidence>
<evidence type="ECO:0000256" key="1">
    <source>
        <dbReference type="ARBA" id="ARBA00004123"/>
    </source>
</evidence>
<dbReference type="Pfam" id="PF26575">
    <property type="entry name" value="HHO5_N"/>
    <property type="match status" value="1"/>
</dbReference>
<dbReference type="PANTHER" id="PTHR31003:SF16">
    <property type="entry name" value="TRANSCRIPTION FACTOR HHO2"/>
    <property type="match status" value="1"/>
</dbReference>
<evidence type="ECO:0000259" key="7">
    <source>
        <dbReference type="PROSITE" id="PS51294"/>
    </source>
</evidence>
<dbReference type="FunFam" id="1.10.10.60:FF:000002">
    <property type="entry name" value="Myb family transcription factor"/>
    <property type="match status" value="1"/>
</dbReference>
<keyword evidence="9" id="KW-1185">Reference proteome</keyword>
<dbReference type="GO" id="GO:0005634">
    <property type="term" value="C:nucleus"/>
    <property type="evidence" value="ECO:0007669"/>
    <property type="project" value="UniProtKB-SubCell"/>
</dbReference>
<proteinExistence type="predicted"/>
<feature type="region of interest" description="Disordered" evidence="6">
    <location>
        <begin position="56"/>
        <end position="133"/>
    </location>
</feature>
<keyword evidence="5" id="KW-0539">Nucleus</keyword>
<feature type="compositionally biased region" description="Low complexity" evidence="6">
    <location>
        <begin position="362"/>
        <end position="382"/>
    </location>
</feature>
<dbReference type="InterPro" id="IPR058673">
    <property type="entry name" value="HHO5-like_N"/>
</dbReference>
<feature type="compositionally biased region" description="Polar residues" evidence="6">
    <location>
        <begin position="56"/>
        <end position="75"/>
    </location>
</feature>
<comment type="subcellular location">
    <subcellularLocation>
        <location evidence="1">Nucleus</location>
    </subcellularLocation>
</comment>
<sequence>MGDGYAEKMQSYIEALEEERRKILVFERELPLCLEIITHAIGACKQQLSATGATEFHNNSNRQSECSEQTLTEGTETPVLEEFIPMRRRSRSSGDDEDDEEEEEHHSHKQVKTDKDSNNNGNMEKSSSSVDSKKSDWLKYAQLWNQSPDPPLEKLRHLLPSPRKVSVVEVKGGGGAFQPFRKEQKCPSKSHQLSERLHSVAVAPTTGTSSDTEMAGSGRRGDREKEQTHRKQRRCWSPELHRRFLQALQQLGGSHAATPKQIRELMKVDDLTNDEVKSHLQKFRLHTRRPSPMSMINDSSSPQQSQILVLGGIWVPPPEYAAVAASDAAKAAAAAPPTASAAAAEVNSTSKSRPDGGRECNSTLSNSSTSSSSHTTSASPSS</sequence>
<feature type="region of interest" description="Disordered" evidence="6">
    <location>
        <begin position="203"/>
        <end position="234"/>
    </location>
</feature>
<keyword evidence="2" id="KW-0805">Transcription regulation</keyword>
<dbReference type="SUPFAM" id="SSF46689">
    <property type="entry name" value="Homeodomain-like"/>
    <property type="match status" value="1"/>
</dbReference>
<dbReference type="Gene3D" id="1.10.10.60">
    <property type="entry name" value="Homeodomain-like"/>
    <property type="match status" value="1"/>
</dbReference>
<evidence type="ECO:0000256" key="5">
    <source>
        <dbReference type="ARBA" id="ARBA00023242"/>
    </source>
</evidence>
<evidence type="ECO:0000313" key="9">
    <source>
        <dbReference type="Proteomes" id="UP001345219"/>
    </source>
</evidence>
<dbReference type="PROSITE" id="PS51294">
    <property type="entry name" value="HTH_MYB"/>
    <property type="match status" value="1"/>
</dbReference>
<dbReference type="GO" id="GO:0003700">
    <property type="term" value="F:DNA-binding transcription factor activity"/>
    <property type="evidence" value="ECO:0007669"/>
    <property type="project" value="InterPro"/>
</dbReference>
<keyword evidence="4" id="KW-0804">Transcription</keyword>
<dbReference type="InterPro" id="IPR044787">
    <property type="entry name" value="HHO5-like"/>
</dbReference>
<dbReference type="InterPro" id="IPR009057">
    <property type="entry name" value="Homeodomain-like_sf"/>
</dbReference>
<name>A0AAN7JGF8_9MYRT</name>
<feature type="region of interest" description="Disordered" evidence="6">
    <location>
        <begin position="343"/>
        <end position="382"/>
    </location>
</feature>
<organism evidence="8 9">
    <name type="scientific">Trapa incisa</name>
    <dbReference type="NCBI Taxonomy" id="236973"/>
    <lineage>
        <taxon>Eukaryota</taxon>
        <taxon>Viridiplantae</taxon>
        <taxon>Streptophyta</taxon>
        <taxon>Embryophyta</taxon>
        <taxon>Tracheophyta</taxon>
        <taxon>Spermatophyta</taxon>
        <taxon>Magnoliopsida</taxon>
        <taxon>eudicotyledons</taxon>
        <taxon>Gunneridae</taxon>
        <taxon>Pentapetalae</taxon>
        <taxon>rosids</taxon>
        <taxon>malvids</taxon>
        <taxon>Myrtales</taxon>
        <taxon>Lythraceae</taxon>
        <taxon>Trapa</taxon>
    </lineage>
</organism>
<dbReference type="NCBIfam" id="TIGR01557">
    <property type="entry name" value="myb_SHAQKYF"/>
    <property type="match status" value="1"/>
</dbReference>
<dbReference type="GO" id="GO:0003677">
    <property type="term" value="F:DNA binding"/>
    <property type="evidence" value="ECO:0007669"/>
    <property type="project" value="UniProtKB-KW"/>
</dbReference>
<evidence type="ECO:0000256" key="4">
    <source>
        <dbReference type="ARBA" id="ARBA00023163"/>
    </source>
</evidence>
<dbReference type="InterPro" id="IPR017930">
    <property type="entry name" value="Myb_dom"/>
</dbReference>
<evidence type="ECO:0000256" key="6">
    <source>
        <dbReference type="SAM" id="MobiDB-lite"/>
    </source>
</evidence>
<dbReference type="InterPro" id="IPR006447">
    <property type="entry name" value="Myb_dom_plants"/>
</dbReference>
<feature type="domain" description="HTH myb-type" evidence="7">
    <location>
        <begin position="228"/>
        <end position="288"/>
    </location>
</feature>
<keyword evidence="3" id="KW-0238">DNA-binding</keyword>
<gene>
    <name evidence="8" type="ORF">SAY87_025091</name>
</gene>